<comment type="caution">
    <text evidence="3">The sequence shown here is derived from an EMBL/GenBank/DDBJ whole genome shotgun (WGS) entry which is preliminary data.</text>
</comment>
<dbReference type="AlphaFoldDB" id="A0A7X2LTD1"/>
<dbReference type="Pfam" id="PF01965">
    <property type="entry name" value="DJ-1_PfpI"/>
    <property type="match status" value="1"/>
</dbReference>
<feature type="domain" description="DJ-1/PfpI" evidence="2">
    <location>
        <begin position="67"/>
        <end position="224"/>
    </location>
</feature>
<evidence type="ECO:0000259" key="2">
    <source>
        <dbReference type="Pfam" id="PF01965"/>
    </source>
</evidence>
<dbReference type="InterPro" id="IPR029062">
    <property type="entry name" value="Class_I_gatase-like"/>
</dbReference>
<dbReference type="SUPFAM" id="SSF52317">
    <property type="entry name" value="Class I glutamine amidotransferase-like"/>
    <property type="match status" value="1"/>
</dbReference>
<feature type="signal peptide" evidence="1">
    <location>
        <begin position="1"/>
        <end position="22"/>
    </location>
</feature>
<reference evidence="3 4" key="1">
    <citation type="submission" date="2019-11" db="EMBL/GenBank/DDBJ databases">
        <title>Novel species isolated from a subtropical stream in China.</title>
        <authorList>
            <person name="Lu H."/>
        </authorList>
    </citation>
    <scope>NUCLEOTIDE SEQUENCE [LARGE SCALE GENOMIC DNA]</scope>
    <source>
        <strain evidence="3 4">FT92W</strain>
    </source>
</reference>
<name>A0A7X2LTD1_9BURK</name>
<dbReference type="PANTHER" id="PTHR43130">
    <property type="entry name" value="ARAC-FAMILY TRANSCRIPTIONAL REGULATOR"/>
    <property type="match status" value="1"/>
</dbReference>
<organism evidence="3 4">
    <name type="scientific">Pseudoduganella rivuli</name>
    <dbReference type="NCBI Taxonomy" id="2666085"/>
    <lineage>
        <taxon>Bacteria</taxon>
        <taxon>Pseudomonadati</taxon>
        <taxon>Pseudomonadota</taxon>
        <taxon>Betaproteobacteria</taxon>
        <taxon>Burkholderiales</taxon>
        <taxon>Oxalobacteraceae</taxon>
        <taxon>Telluria group</taxon>
        <taxon>Pseudoduganella</taxon>
    </lineage>
</organism>
<evidence type="ECO:0000256" key="1">
    <source>
        <dbReference type="SAM" id="SignalP"/>
    </source>
</evidence>
<evidence type="ECO:0000313" key="4">
    <source>
        <dbReference type="Proteomes" id="UP000446768"/>
    </source>
</evidence>
<evidence type="ECO:0000313" key="3">
    <source>
        <dbReference type="EMBL" id="MRV72828.1"/>
    </source>
</evidence>
<dbReference type="RefSeq" id="WP_154374803.1">
    <property type="nucleotide sequence ID" value="NZ_WKJJ01000008.1"/>
</dbReference>
<protein>
    <submittedName>
        <fullName evidence="3">Transcriptional regulator</fullName>
    </submittedName>
</protein>
<dbReference type="InterPro" id="IPR052158">
    <property type="entry name" value="INH-QAR"/>
</dbReference>
<dbReference type="PANTHER" id="PTHR43130:SF3">
    <property type="entry name" value="HTH-TYPE TRANSCRIPTIONAL REGULATOR RV1931C"/>
    <property type="match status" value="1"/>
</dbReference>
<dbReference type="Gene3D" id="3.40.50.880">
    <property type="match status" value="1"/>
</dbReference>
<accession>A0A7X2LTD1</accession>
<proteinExistence type="predicted"/>
<sequence>MPRTAILAIFTAALLGAAPLYAAGQQQAAAVATAVTPAVTPAAGAIERYQPRFGRSRPLVAVVGDNHGTELTDFVIPYSVLRRAGVADVLAVATQDGPLQMLPGLRIAPDVAIAQFDERYPDGADYVIVPAVVHDAGPALPQWVAAQAAKGATIVSICDGALVLANSGIMKGKSGTGHWATDSLRKDRYPETRWLDNARYVADGKVVSSAGISASLPVSLALVEAIAGTERATALAEEMAAGDWSQAHDSAPFRPRFGVNLAAHATRFTNPVLHHKDMLAVQVADGVDELALALTVDAWSRTGRSKAYAASGADVPVRTLNGLSVLPEAPGLVPDRMLAAQAAPPGKVFGHLLDDIAQAYGKLTAHRVALDFEYPGYP</sequence>
<dbReference type="InterPro" id="IPR002818">
    <property type="entry name" value="DJ-1/PfpI"/>
</dbReference>
<keyword evidence="1" id="KW-0732">Signal</keyword>
<keyword evidence="4" id="KW-1185">Reference proteome</keyword>
<feature type="chain" id="PRO_5030898271" evidence="1">
    <location>
        <begin position="23"/>
        <end position="378"/>
    </location>
</feature>
<dbReference type="EMBL" id="WKJJ01000008">
    <property type="protein sequence ID" value="MRV72828.1"/>
    <property type="molecule type" value="Genomic_DNA"/>
</dbReference>
<gene>
    <name evidence="3" type="ORF">GJ700_14035</name>
</gene>
<dbReference type="Proteomes" id="UP000446768">
    <property type="component" value="Unassembled WGS sequence"/>
</dbReference>